<organism evidence="1 2">
    <name type="scientific">Petrachloros mirabilis ULC683</name>
    <dbReference type="NCBI Taxonomy" id="2781853"/>
    <lineage>
        <taxon>Bacteria</taxon>
        <taxon>Bacillati</taxon>
        <taxon>Cyanobacteriota</taxon>
        <taxon>Cyanophyceae</taxon>
        <taxon>Synechococcales</taxon>
        <taxon>Petrachlorosaceae</taxon>
        <taxon>Petrachloros</taxon>
        <taxon>Petrachloros mirabilis</taxon>
    </lineage>
</organism>
<protein>
    <submittedName>
        <fullName evidence="1">Uncharacterized protein</fullName>
    </submittedName>
</protein>
<sequence length="114" mass="12337">SALLSYQSFCLSVNPFFKKKGGTLLNTLQNKGWGIFGFGEVSTLPFGGLCPEVHLLFKLDPAELEHGHLLLQGLCGFDSDVGFLFFSLADAQFGVLRFILVEWVGARVVNGGGL</sequence>
<evidence type="ECO:0000313" key="1">
    <source>
        <dbReference type="EMBL" id="NCJ08443.1"/>
    </source>
</evidence>
<dbReference type="AlphaFoldDB" id="A0A8K2A241"/>
<dbReference type="EMBL" id="WVIC01000053">
    <property type="protein sequence ID" value="NCJ08443.1"/>
    <property type="molecule type" value="Genomic_DNA"/>
</dbReference>
<comment type="caution">
    <text evidence="1">The sequence shown here is derived from an EMBL/GenBank/DDBJ whole genome shotgun (WGS) entry which is preliminary data.</text>
</comment>
<feature type="non-terminal residue" evidence="1">
    <location>
        <position position="1"/>
    </location>
</feature>
<evidence type="ECO:0000313" key="2">
    <source>
        <dbReference type="Proteomes" id="UP000607397"/>
    </source>
</evidence>
<accession>A0A8K2A241</accession>
<reference evidence="1" key="1">
    <citation type="submission" date="2019-12" db="EMBL/GenBank/DDBJ databases">
        <title>High-Quality draft genome sequences of three cyanobacteria isolated from the limestone walls of the Old Cathedral of Coimbra.</title>
        <authorList>
            <person name="Tiago I."/>
            <person name="Soares F."/>
            <person name="Portugal A."/>
        </authorList>
    </citation>
    <scope>NUCLEOTIDE SEQUENCE [LARGE SCALE GENOMIC DNA]</scope>
    <source>
        <strain evidence="1">C</strain>
    </source>
</reference>
<name>A0A8K2A241_9CYAN</name>
<proteinExistence type="predicted"/>
<gene>
    <name evidence="1" type="ORF">GS597_18405</name>
</gene>
<dbReference type="RefSeq" id="WP_161826916.1">
    <property type="nucleotide sequence ID" value="NZ_WVIC01000053.1"/>
</dbReference>
<dbReference type="Proteomes" id="UP000607397">
    <property type="component" value="Unassembled WGS sequence"/>
</dbReference>
<keyword evidence="2" id="KW-1185">Reference proteome</keyword>